<dbReference type="Proteomes" id="UP000009134">
    <property type="component" value="Chromosome"/>
</dbReference>
<dbReference type="eggNOG" id="ENOG5033ISG">
    <property type="taxonomic scope" value="Bacteria"/>
</dbReference>
<dbReference type="RefSeq" id="WP_011444318.1">
    <property type="nucleotide sequence ID" value="NC_007794.1"/>
</dbReference>
<proteinExistence type="predicted"/>
<gene>
    <name evidence="1" type="ordered locus">Saro_0657</name>
</gene>
<evidence type="ECO:0008006" key="3">
    <source>
        <dbReference type="Google" id="ProtNLM"/>
    </source>
</evidence>
<name>Q2GAL9_NOVAD</name>
<organism evidence="1 2">
    <name type="scientific">Novosphingobium aromaticivorans (strain ATCC 700278 / DSM 12444 / CCUG 56034 / CIP 105152 / NBRC 16084 / F199)</name>
    <dbReference type="NCBI Taxonomy" id="279238"/>
    <lineage>
        <taxon>Bacteria</taxon>
        <taxon>Pseudomonadati</taxon>
        <taxon>Pseudomonadota</taxon>
        <taxon>Alphaproteobacteria</taxon>
        <taxon>Sphingomonadales</taxon>
        <taxon>Sphingomonadaceae</taxon>
        <taxon>Novosphingobium</taxon>
    </lineage>
</organism>
<dbReference type="KEGG" id="nar:Saro_0657"/>
<accession>Q2GAL9</accession>
<keyword evidence="2" id="KW-1185">Reference proteome</keyword>
<dbReference type="HOGENOM" id="CLU_1757114_0_0_5"/>
<reference evidence="2" key="1">
    <citation type="submission" date="2006-01" db="EMBL/GenBank/DDBJ databases">
        <title>Complete sequence of Novosphingobium aromaticivorans DSM 12444.</title>
        <authorList>
            <consortium name="US DOE Joint Genome Institute"/>
            <person name="Copeland A."/>
            <person name="Lucas S."/>
            <person name="Lapidus A."/>
            <person name="Barry K."/>
            <person name="Detter J.C."/>
            <person name="Glavina T."/>
            <person name="Hammon N."/>
            <person name="Israni S."/>
            <person name="Pitluck S."/>
            <person name="Chain P."/>
            <person name="Malfatti S."/>
            <person name="Shin M."/>
            <person name="Vergez L."/>
            <person name="Schmutz J."/>
            <person name="Larimer F."/>
            <person name="Land M."/>
            <person name="Kyrpides N."/>
            <person name="Ivanova N."/>
            <person name="Fredrickson J."/>
            <person name="Balkwill D."/>
            <person name="Romine M.F."/>
            <person name="Richardson P."/>
        </authorList>
    </citation>
    <scope>NUCLEOTIDE SEQUENCE [LARGE SCALE GENOMIC DNA]</scope>
    <source>
        <strain evidence="2">ATCC 700278 / DSM 12444 / CCUG 56034 / CIP 105152 / NBRC 16084 / F199</strain>
    </source>
</reference>
<dbReference type="Gene3D" id="4.10.410.40">
    <property type="match status" value="1"/>
</dbReference>
<protein>
    <recommendedName>
        <fullName evidence="3">Phage tail protein</fullName>
    </recommendedName>
</protein>
<evidence type="ECO:0000313" key="2">
    <source>
        <dbReference type="Proteomes" id="UP000009134"/>
    </source>
</evidence>
<dbReference type="EMBL" id="CP000248">
    <property type="protein sequence ID" value="ABD25104.1"/>
    <property type="molecule type" value="Genomic_DNA"/>
</dbReference>
<evidence type="ECO:0000313" key="1">
    <source>
        <dbReference type="EMBL" id="ABD25104.1"/>
    </source>
</evidence>
<dbReference type="STRING" id="279238.Saro_0657"/>
<sequence length="153" mass="15581">MSIFATAGSTISLSAGVPATFNTAGYSALTYTIVGEVTDLGEFGREYALITHNPIGSRGTVKKKGSFNEGQLTVQMALDTDDAGQILAKAAELSDNPYAVKIALASGDAYYAQALVMSFKVTGGGVDTITSATMVLELTTSTGGVGIVEALAA</sequence>
<dbReference type="AlphaFoldDB" id="Q2GAL9"/>